<organism evidence="2 3">
    <name type="scientific">Lentibacillus cibarius</name>
    <dbReference type="NCBI Taxonomy" id="2583219"/>
    <lineage>
        <taxon>Bacteria</taxon>
        <taxon>Bacillati</taxon>
        <taxon>Bacillota</taxon>
        <taxon>Bacilli</taxon>
        <taxon>Bacillales</taxon>
        <taxon>Bacillaceae</taxon>
        <taxon>Lentibacillus</taxon>
    </lineage>
</organism>
<evidence type="ECO:0000313" key="3">
    <source>
        <dbReference type="Proteomes" id="UP000319280"/>
    </source>
</evidence>
<proteinExistence type="predicted"/>
<reference evidence="2 3" key="1">
    <citation type="submission" date="2019-07" db="EMBL/GenBank/DDBJ databases">
        <title>Genomic analysis of Lentibacillus sp. NKC851-2.</title>
        <authorList>
            <person name="Oh Y.J."/>
        </authorList>
    </citation>
    <scope>NUCLEOTIDE SEQUENCE [LARGE SCALE GENOMIC DNA]</scope>
    <source>
        <strain evidence="2 3">NKC851-2</strain>
    </source>
</reference>
<name>A0A549YFR2_9BACI</name>
<dbReference type="InterPro" id="IPR052026">
    <property type="entry name" value="ExeA_AAA_ATPase_DNA-bind"/>
</dbReference>
<protein>
    <submittedName>
        <fullName evidence="2">AAA family ATPase</fullName>
    </submittedName>
</protein>
<dbReference type="AlphaFoldDB" id="A0A549YFR2"/>
<dbReference type="InterPro" id="IPR027417">
    <property type="entry name" value="P-loop_NTPase"/>
</dbReference>
<dbReference type="EMBL" id="VJMZ01000001">
    <property type="protein sequence ID" value="TRM10688.1"/>
    <property type="molecule type" value="Genomic_DNA"/>
</dbReference>
<evidence type="ECO:0000259" key="1">
    <source>
        <dbReference type="Pfam" id="PF13401"/>
    </source>
</evidence>
<comment type="caution">
    <text evidence="2">The sequence shown here is derived from an EMBL/GenBank/DDBJ whole genome shotgun (WGS) entry which is preliminary data.</text>
</comment>
<dbReference type="PANTHER" id="PTHR35894:SF1">
    <property type="entry name" value="PHOSPHORIBULOKINASE _ URIDINE KINASE FAMILY"/>
    <property type="match status" value="1"/>
</dbReference>
<evidence type="ECO:0000313" key="2">
    <source>
        <dbReference type="EMBL" id="TRM10688.1"/>
    </source>
</evidence>
<gene>
    <name evidence="2" type="ORF">FH966_02575</name>
</gene>
<dbReference type="SUPFAM" id="SSF52540">
    <property type="entry name" value="P-loop containing nucleoside triphosphate hydrolases"/>
    <property type="match status" value="1"/>
</dbReference>
<keyword evidence="3" id="KW-1185">Reference proteome</keyword>
<accession>A0A549YFR2</accession>
<sequence>MDFYRGLAYGLGEEPKFRKVDLFRQIQSGIERMYHERNITPVFILDEMHMAKDAFLNDLSVLFNFKMDASNPFLLILSGLPHFRRRLGLNQNRPLAQRLIMRYQMGPLTKEEVSQYVAHHLKAAGAKMPIFSESALEAIALHSQGWPRLINTLATNSLFLGYQMKKDNIDEEVIRLSTEESGL</sequence>
<dbReference type="PANTHER" id="PTHR35894">
    <property type="entry name" value="GENERAL SECRETION PATHWAY PROTEIN A-RELATED"/>
    <property type="match status" value="1"/>
</dbReference>
<feature type="domain" description="ORC1/DEAH AAA+ ATPase" evidence="1">
    <location>
        <begin position="2"/>
        <end position="87"/>
    </location>
</feature>
<dbReference type="Proteomes" id="UP000319280">
    <property type="component" value="Unassembled WGS sequence"/>
</dbReference>
<dbReference type="GO" id="GO:0016887">
    <property type="term" value="F:ATP hydrolysis activity"/>
    <property type="evidence" value="ECO:0007669"/>
    <property type="project" value="InterPro"/>
</dbReference>
<dbReference type="InterPro" id="IPR049945">
    <property type="entry name" value="AAA_22"/>
</dbReference>
<dbReference type="Pfam" id="PF13401">
    <property type="entry name" value="AAA_22"/>
    <property type="match status" value="1"/>
</dbReference>